<keyword evidence="1" id="KW-1133">Transmembrane helix</keyword>
<evidence type="ECO:0000256" key="1">
    <source>
        <dbReference type="SAM" id="Phobius"/>
    </source>
</evidence>
<accession>A0ABP1Q0L5</accession>
<keyword evidence="2" id="KW-0732">Signal</keyword>
<feature type="transmembrane region" description="Helical" evidence="1">
    <location>
        <begin position="843"/>
        <end position="865"/>
    </location>
</feature>
<feature type="transmembrane region" description="Helical" evidence="1">
    <location>
        <begin position="491"/>
        <end position="518"/>
    </location>
</feature>
<organism evidence="3 4">
    <name type="scientific">Orchesella dallaii</name>
    <dbReference type="NCBI Taxonomy" id="48710"/>
    <lineage>
        <taxon>Eukaryota</taxon>
        <taxon>Metazoa</taxon>
        <taxon>Ecdysozoa</taxon>
        <taxon>Arthropoda</taxon>
        <taxon>Hexapoda</taxon>
        <taxon>Collembola</taxon>
        <taxon>Entomobryomorpha</taxon>
        <taxon>Entomobryoidea</taxon>
        <taxon>Orchesellidae</taxon>
        <taxon>Orchesellinae</taxon>
        <taxon>Orchesella</taxon>
    </lineage>
</organism>
<comment type="caution">
    <text evidence="3">The sequence shown here is derived from an EMBL/GenBank/DDBJ whole genome shotgun (WGS) entry which is preliminary data.</text>
</comment>
<feature type="signal peptide" evidence="2">
    <location>
        <begin position="1"/>
        <end position="17"/>
    </location>
</feature>
<reference evidence="3 4" key="1">
    <citation type="submission" date="2024-08" db="EMBL/GenBank/DDBJ databases">
        <authorList>
            <person name="Cucini C."/>
            <person name="Frati F."/>
        </authorList>
    </citation>
    <scope>NUCLEOTIDE SEQUENCE [LARGE SCALE GENOMIC DNA]</scope>
</reference>
<evidence type="ECO:0000313" key="4">
    <source>
        <dbReference type="Proteomes" id="UP001642540"/>
    </source>
</evidence>
<feature type="chain" id="PRO_5047322197" evidence="2">
    <location>
        <begin position="18"/>
        <end position="886"/>
    </location>
</feature>
<name>A0ABP1Q0L5_9HEXA</name>
<keyword evidence="1" id="KW-0472">Membrane</keyword>
<dbReference type="Proteomes" id="UP001642540">
    <property type="component" value="Unassembled WGS sequence"/>
</dbReference>
<sequence length="886" mass="101393">MLILLAFVSILCTPSQTERLFPNNIATDRQPTDNMFKPTFDWIEKLKDSSDDEFLKQDPELKPKEQYSIIENLGQHLQPFERCLIRIQNHKNMDIPPPQVPLLLSYAVFEKESNDLMTKHKPRTHISNNGGYFWSAKSQQNSTAGTQKTCTSYLFQAFTNPATNNGECLALKYILFTTKSKPWRCEAIIDIFPPNRQYAVTFVDLWYKPESWDRGDSLFVEGYKQLIPSPIPPVNIRVVHCEDRSKFLKGRFIIRWVRDNVFTAPGTWHIPNRPGQMRSKLHMTNDIYILMLTSNCKQPSFYRNRCNVTQIVALKPYFKGWNTGSVTDYLEHISETEISLSTLLSSIVSFNLTSLFFLTRRELLAIGPIAQQQGEGTFQLYLEMCNIQTSFLQLQGNTQMNDRFSLVLVHILQSVVQNSSYIFETSYGTICKNGVRIASGNIQPPVLMDVIRRHMDHNFGFAILKMADTINTPAFVSCGKPKMSGFAFSELLIAFHHTVWGFIVLSILLLATSAYLLFNLSLNTTQNRYKRDDGLFSIINQAIKPLVEQGDPFKSIMVAETSLRLCISAYLLVGIVLSNAYKNTNVYNMISPRQPVPYENMSQLMRDNFAVYSRGTFQRKLPDPKLRYFVMHKRPVPEEIKYDDTRNYIIDGLNFAPNFNVVSEIWNVVNVVASDHTTNLSKGEIELYNQLKDNVTLIPGLDSIIRNLYDQLWPENKIAIVRNEWTNFLIAAENYLNKMQNNVFDELMDECNNAALILPRVEANRLARSYYNKYLGLVNVGKENYYGWEYLIYFIGHVPPFLVDGIGAMQRSGIASKLVEFAASTYKPAPMIRRDPTKATMQGNIAIIFLILLVGLAIAFLAFLAELLHTNDVKTLKDVLVELPSK</sequence>
<evidence type="ECO:0000313" key="3">
    <source>
        <dbReference type="EMBL" id="CAL8084925.1"/>
    </source>
</evidence>
<gene>
    <name evidence="3" type="ORF">ODALV1_LOCUS5949</name>
</gene>
<proteinExistence type="predicted"/>
<dbReference type="EMBL" id="CAXLJM020000019">
    <property type="protein sequence ID" value="CAL8084925.1"/>
    <property type="molecule type" value="Genomic_DNA"/>
</dbReference>
<evidence type="ECO:0000256" key="2">
    <source>
        <dbReference type="SAM" id="SignalP"/>
    </source>
</evidence>
<keyword evidence="4" id="KW-1185">Reference proteome</keyword>
<keyword evidence="1" id="KW-0812">Transmembrane</keyword>
<protein>
    <submittedName>
        <fullName evidence="3">Uncharacterized protein</fullName>
    </submittedName>
</protein>